<protein>
    <submittedName>
        <fullName evidence="2">Os02g0139900 protein</fullName>
    </submittedName>
</protein>
<dbReference type="AlphaFoldDB" id="A0A0P0VEQ7"/>
<evidence type="ECO:0000313" key="3">
    <source>
        <dbReference type="Proteomes" id="UP000000763"/>
    </source>
</evidence>
<dbReference type="KEGG" id="dosa:Os02g0139900"/>
<feature type="region of interest" description="Disordered" evidence="1">
    <location>
        <begin position="1"/>
        <end position="57"/>
    </location>
</feature>
<proteinExistence type="predicted"/>
<reference evidence="3" key="2">
    <citation type="journal article" date="2008" name="Nucleic Acids Res.">
        <title>The rice annotation project database (RAP-DB): 2008 update.</title>
        <authorList>
            <consortium name="The rice annotation project (RAP)"/>
        </authorList>
    </citation>
    <scope>GENOME REANNOTATION</scope>
    <source>
        <strain evidence="3">cv. Nipponbare</strain>
    </source>
</reference>
<accession>A0A0P0VEQ7</accession>
<name>A0A0P0VEQ7_ORYSJ</name>
<sequence length="121" mass="12276">MERRWEAARGRTATTREGGGSGVAQRGGGGRRPGGGARGEGRGAAREELGGGRAAMREEGWWSSTSFDLREVGRGGELAVETGIAAKLLLWSPLSSSASSSTLTISCSPAPCLPCSPAAAS</sequence>
<dbReference type="Gramene" id="Os02t0139900-01">
    <property type="protein sequence ID" value="Os02t0139900-01"/>
    <property type="gene ID" value="Os02g0139900"/>
</dbReference>
<reference evidence="2 3" key="1">
    <citation type="journal article" date="2005" name="Nature">
        <title>The map-based sequence of the rice genome.</title>
        <authorList>
            <consortium name="International rice genome sequencing project (IRGSP)"/>
            <person name="Matsumoto T."/>
            <person name="Wu J."/>
            <person name="Kanamori H."/>
            <person name="Katayose Y."/>
            <person name="Fujisawa M."/>
            <person name="Namiki N."/>
            <person name="Mizuno H."/>
            <person name="Yamamoto K."/>
            <person name="Antonio B.A."/>
            <person name="Baba T."/>
            <person name="Sakata K."/>
            <person name="Nagamura Y."/>
            <person name="Aoki H."/>
            <person name="Arikawa K."/>
            <person name="Arita K."/>
            <person name="Bito T."/>
            <person name="Chiden Y."/>
            <person name="Fujitsuka N."/>
            <person name="Fukunaka R."/>
            <person name="Hamada M."/>
            <person name="Harada C."/>
            <person name="Hayashi A."/>
            <person name="Hijishita S."/>
            <person name="Honda M."/>
            <person name="Hosokawa S."/>
            <person name="Ichikawa Y."/>
            <person name="Idonuma A."/>
            <person name="Iijima M."/>
            <person name="Ikeda M."/>
            <person name="Ikeno M."/>
            <person name="Ito K."/>
            <person name="Ito S."/>
            <person name="Ito T."/>
            <person name="Ito Y."/>
            <person name="Ito Y."/>
            <person name="Iwabuchi A."/>
            <person name="Kamiya K."/>
            <person name="Karasawa W."/>
            <person name="Kurita K."/>
            <person name="Katagiri S."/>
            <person name="Kikuta A."/>
            <person name="Kobayashi H."/>
            <person name="Kobayashi N."/>
            <person name="Machita K."/>
            <person name="Maehara T."/>
            <person name="Masukawa M."/>
            <person name="Mizubayashi T."/>
            <person name="Mukai Y."/>
            <person name="Nagasaki H."/>
            <person name="Nagata Y."/>
            <person name="Naito S."/>
            <person name="Nakashima M."/>
            <person name="Nakama Y."/>
            <person name="Nakamichi Y."/>
            <person name="Nakamura M."/>
            <person name="Meguro A."/>
            <person name="Negishi M."/>
            <person name="Ohta I."/>
            <person name="Ohta T."/>
            <person name="Okamoto M."/>
            <person name="Ono N."/>
            <person name="Saji S."/>
            <person name="Sakaguchi M."/>
            <person name="Sakai K."/>
            <person name="Shibata M."/>
            <person name="Shimokawa T."/>
            <person name="Song J."/>
            <person name="Takazaki Y."/>
            <person name="Terasawa K."/>
            <person name="Tsugane M."/>
            <person name="Tsuji K."/>
            <person name="Ueda S."/>
            <person name="Waki K."/>
            <person name="Yamagata H."/>
            <person name="Yamamoto M."/>
            <person name="Yamamoto S."/>
            <person name="Yamane H."/>
            <person name="Yoshiki S."/>
            <person name="Yoshihara R."/>
            <person name="Yukawa K."/>
            <person name="Zhong H."/>
            <person name="Yano M."/>
            <person name="Yuan Q."/>
            <person name="Ouyang S."/>
            <person name="Liu J."/>
            <person name="Jones K.M."/>
            <person name="Gansberger K."/>
            <person name="Moffat K."/>
            <person name="Hill J."/>
            <person name="Bera J."/>
            <person name="Fadrosh D."/>
            <person name="Jin S."/>
            <person name="Johri S."/>
            <person name="Kim M."/>
            <person name="Overton L."/>
            <person name="Reardon M."/>
            <person name="Tsitrin T."/>
            <person name="Vuong H."/>
            <person name="Weaver B."/>
            <person name="Ciecko A."/>
            <person name="Tallon L."/>
            <person name="Jackson J."/>
            <person name="Pai G."/>
            <person name="Aken S.V."/>
            <person name="Utterback T."/>
            <person name="Reidmuller S."/>
            <person name="Feldblyum T."/>
            <person name="Hsiao J."/>
            <person name="Zismann V."/>
            <person name="Iobst S."/>
            <person name="de Vazeille A.R."/>
            <person name="Buell C.R."/>
            <person name="Ying K."/>
            <person name="Li Y."/>
            <person name="Lu T."/>
            <person name="Huang Y."/>
            <person name="Zhao Q."/>
            <person name="Feng Q."/>
            <person name="Zhang L."/>
            <person name="Zhu J."/>
            <person name="Weng Q."/>
            <person name="Mu J."/>
            <person name="Lu Y."/>
            <person name="Fan D."/>
            <person name="Liu Y."/>
            <person name="Guan J."/>
            <person name="Zhang Y."/>
            <person name="Yu S."/>
            <person name="Liu X."/>
            <person name="Zhang Y."/>
            <person name="Hong G."/>
            <person name="Han B."/>
            <person name="Choisne N."/>
            <person name="Demange N."/>
            <person name="Orjeda G."/>
            <person name="Samain S."/>
            <person name="Cattolico L."/>
            <person name="Pelletier E."/>
            <person name="Couloux A."/>
            <person name="Segurens B."/>
            <person name="Wincker P."/>
            <person name="D'Hont A."/>
            <person name="Scarpelli C."/>
            <person name="Weissenbach J."/>
            <person name="Salanoubat M."/>
            <person name="Quetier F."/>
            <person name="Yu Y."/>
            <person name="Kim H.R."/>
            <person name="Rambo T."/>
            <person name="Currie J."/>
            <person name="Collura K."/>
            <person name="Luo M."/>
            <person name="Yang T."/>
            <person name="Ammiraju J.S.S."/>
            <person name="Engler F."/>
            <person name="Soderlund C."/>
            <person name="Wing R.A."/>
            <person name="Palmer L.E."/>
            <person name="de la Bastide M."/>
            <person name="Spiegel L."/>
            <person name="Nascimento L."/>
            <person name="Zutavern T."/>
            <person name="O'Shaughnessy A."/>
            <person name="Dike S."/>
            <person name="Dedhia N."/>
            <person name="Preston R."/>
            <person name="Balija V."/>
            <person name="McCombie W.R."/>
            <person name="Chow T."/>
            <person name="Chen H."/>
            <person name="Chung M."/>
            <person name="Chen C."/>
            <person name="Shaw J."/>
            <person name="Wu H."/>
            <person name="Hsiao K."/>
            <person name="Chao Y."/>
            <person name="Chu M."/>
            <person name="Cheng C."/>
            <person name="Hour A."/>
            <person name="Lee P."/>
            <person name="Lin S."/>
            <person name="Lin Y."/>
            <person name="Liou J."/>
            <person name="Liu S."/>
            <person name="Hsing Y."/>
            <person name="Raghuvanshi S."/>
            <person name="Mohanty A."/>
            <person name="Bharti A.K."/>
            <person name="Gaur A."/>
            <person name="Gupta V."/>
            <person name="Kumar D."/>
            <person name="Ravi V."/>
            <person name="Vij S."/>
            <person name="Kapur A."/>
            <person name="Khurana P."/>
            <person name="Khurana P."/>
            <person name="Khurana J.P."/>
            <person name="Tyagi A.K."/>
            <person name="Gaikwad K."/>
            <person name="Singh A."/>
            <person name="Dalal V."/>
            <person name="Srivastava S."/>
            <person name="Dixit A."/>
            <person name="Pal A.K."/>
            <person name="Ghazi I.A."/>
            <person name="Yadav M."/>
            <person name="Pandit A."/>
            <person name="Bhargava A."/>
            <person name="Sureshbabu K."/>
            <person name="Batra K."/>
            <person name="Sharma T.R."/>
            <person name="Mohapatra T."/>
            <person name="Singh N.K."/>
            <person name="Messing J."/>
            <person name="Nelson A.B."/>
            <person name="Fuks G."/>
            <person name="Kavchok S."/>
            <person name="Keizer G."/>
            <person name="Linton E."/>
            <person name="Llaca V."/>
            <person name="Song R."/>
            <person name="Tanyolac B."/>
            <person name="Young S."/>
            <person name="Ho-Il K."/>
            <person name="Hahn J.H."/>
            <person name="Sangsakoo G."/>
            <person name="Vanavichit A."/>
            <person name="de Mattos Luiz.A.T."/>
            <person name="Zimmer P.D."/>
            <person name="Malone G."/>
            <person name="Dellagostin O."/>
            <person name="de Oliveira A.C."/>
            <person name="Bevan M."/>
            <person name="Bancroft I."/>
            <person name="Minx P."/>
            <person name="Cordum H."/>
            <person name="Wilson R."/>
            <person name="Cheng Z."/>
            <person name="Jin W."/>
            <person name="Jiang J."/>
            <person name="Leong S.A."/>
            <person name="Iwama H."/>
            <person name="Gojobori T."/>
            <person name="Itoh T."/>
            <person name="Niimura Y."/>
            <person name="Fujii Y."/>
            <person name="Habara T."/>
            <person name="Sakai H."/>
            <person name="Sato Y."/>
            <person name="Wilson G."/>
            <person name="Kumar K."/>
            <person name="McCouch S."/>
            <person name="Juretic N."/>
            <person name="Hoen D."/>
            <person name="Wright S."/>
            <person name="Bruskiewich R."/>
            <person name="Bureau T."/>
            <person name="Miyao A."/>
            <person name="Hirochika H."/>
            <person name="Nishikawa T."/>
            <person name="Kadowaki K."/>
            <person name="Sugiura M."/>
            <person name="Burr B."/>
            <person name="Sasaki T."/>
        </authorList>
    </citation>
    <scope>NUCLEOTIDE SEQUENCE [LARGE SCALE GENOMIC DNA]</scope>
    <source>
        <strain evidence="3">cv. Nipponbare</strain>
    </source>
</reference>
<dbReference type="Proteomes" id="UP000000763">
    <property type="component" value="Chromosome 2"/>
</dbReference>
<dbReference type="EMBL" id="AP008208">
    <property type="protein sequence ID" value="BAF07763.1"/>
    <property type="molecule type" value="Genomic_DNA"/>
</dbReference>
<organism evidence="2 3">
    <name type="scientific">Oryza sativa subsp. japonica</name>
    <name type="common">Rice</name>
    <dbReference type="NCBI Taxonomy" id="39947"/>
    <lineage>
        <taxon>Eukaryota</taxon>
        <taxon>Viridiplantae</taxon>
        <taxon>Streptophyta</taxon>
        <taxon>Embryophyta</taxon>
        <taxon>Tracheophyta</taxon>
        <taxon>Spermatophyta</taxon>
        <taxon>Magnoliopsida</taxon>
        <taxon>Liliopsida</taxon>
        <taxon>Poales</taxon>
        <taxon>Poaceae</taxon>
        <taxon>BOP clade</taxon>
        <taxon>Oryzoideae</taxon>
        <taxon>Oryzeae</taxon>
        <taxon>Oryzinae</taxon>
        <taxon>Oryza</taxon>
        <taxon>Oryza sativa</taxon>
    </lineage>
</organism>
<feature type="compositionally biased region" description="Gly residues" evidence="1">
    <location>
        <begin position="17"/>
        <end position="38"/>
    </location>
</feature>
<feature type="compositionally biased region" description="Basic and acidic residues" evidence="1">
    <location>
        <begin position="39"/>
        <end position="57"/>
    </location>
</feature>
<gene>
    <name evidence="2" type="ordered locus">Os02g0139900</name>
</gene>
<evidence type="ECO:0000313" key="2">
    <source>
        <dbReference type="EMBL" id="BAF07763.1"/>
    </source>
</evidence>
<evidence type="ECO:0000256" key="1">
    <source>
        <dbReference type="SAM" id="MobiDB-lite"/>
    </source>
</evidence>